<dbReference type="Proteomes" id="UP000198847">
    <property type="component" value="Unassembled WGS sequence"/>
</dbReference>
<name>A0A1H8XVL9_9FIRM</name>
<dbReference type="OrthoDB" id="1683131at2"/>
<gene>
    <name evidence="1" type="ORF">SAMN04490178_1305</name>
</gene>
<organism evidence="1 2">
    <name type="scientific">Propionispora vibrioides</name>
    <dbReference type="NCBI Taxonomy" id="112903"/>
    <lineage>
        <taxon>Bacteria</taxon>
        <taxon>Bacillati</taxon>
        <taxon>Bacillota</taxon>
        <taxon>Negativicutes</taxon>
        <taxon>Selenomonadales</taxon>
        <taxon>Sporomusaceae</taxon>
        <taxon>Propionispora</taxon>
    </lineage>
</organism>
<sequence length="83" mass="9443">MEFFKNTSTILYGFLVWLVIAPRFNSPKYGESFLAYMTALLFCLIASSEIMMIKPVAFFFTIGGSIAFCYVVARMAIKFSIKK</sequence>
<keyword evidence="2" id="KW-1185">Reference proteome</keyword>
<reference evidence="1 2" key="1">
    <citation type="submission" date="2016-10" db="EMBL/GenBank/DDBJ databases">
        <authorList>
            <person name="de Groot N.N."/>
        </authorList>
    </citation>
    <scope>NUCLEOTIDE SEQUENCE [LARGE SCALE GENOMIC DNA]</scope>
    <source>
        <strain evidence="1 2">DSM 13305</strain>
    </source>
</reference>
<evidence type="ECO:0000313" key="1">
    <source>
        <dbReference type="EMBL" id="SEP43348.1"/>
    </source>
</evidence>
<dbReference type="EMBL" id="FODY01000030">
    <property type="protein sequence ID" value="SEP43348.1"/>
    <property type="molecule type" value="Genomic_DNA"/>
</dbReference>
<dbReference type="AlphaFoldDB" id="A0A1H8XVL9"/>
<protein>
    <submittedName>
        <fullName evidence="1">Uncharacterized protein</fullName>
    </submittedName>
</protein>
<dbReference type="RefSeq" id="WP_091751069.1">
    <property type="nucleotide sequence ID" value="NZ_FODY01000030.1"/>
</dbReference>
<proteinExistence type="predicted"/>
<accession>A0A1H8XVL9</accession>
<evidence type="ECO:0000313" key="2">
    <source>
        <dbReference type="Proteomes" id="UP000198847"/>
    </source>
</evidence>
<dbReference type="STRING" id="112903.SAMN04490178_1305"/>